<feature type="domain" description="ABC transmembrane type-1" evidence="9">
    <location>
        <begin position="75"/>
        <end position="263"/>
    </location>
</feature>
<keyword evidence="4" id="KW-0997">Cell inner membrane</keyword>
<evidence type="ECO:0000256" key="6">
    <source>
        <dbReference type="ARBA" id="ARBA00022989"/>
    </source>
</evidence>
<keyword evidence="7 8" id="KW-0472">Membrane</keyword>
<organism evidence="10 11">
    <name type="scientific">Hydrogenispora ethanolica</name>
    <dbReference type="NCBI Taxonomy" id="1082276"/>
    <lineage>
        <taxon>Bacteria</taxon>
        <taxon>Bacillati</taxon>
        <taxon>Bacillota</taxon>
        <taxon>Hydrogenispora</taxon>
    </lineage>
</organism>
<dbReference type="OrthoDB" id="9782004at2"/>
<evidence type="ECO:0000313" key="10">
    <source>
        <dbReference type="EMBL" id="TCL73307.1"/>
    </source>
</evidence>
<dbReference type="InterPro" id="IPR000515">
    <property type="entry name" value="MetI-like"/>
</dbReference>
<dbReference type="EMBL" id="SLUN01000005">
    <property type="protein sequence ID" value="TCL73307.1"/>
    <property type="molecule type" value="Genomic_DNA"/>
</dbReference>
<feature type="transmembrane region" description="Helical" evidence="8">
    <location>
        <begin position="191"/>
        <end position="212"/>
    </location>
</feature>
<accession>A0A4V2QFU5</accession>
<dbReference type="PANTHER" id="PTHR43357:SF4">
    <property type="entry name" value="INNER MEMBRANE ABC TRANSPORTER PERMEASE PROTEIN YDCV"/>
    <property type="match status" value="1"/>
</dbReference>
<keyword evidence="11" id="KW-1185">Reference proteome</keyword>
<evidence type="ECO:0000256" key="1">
    <source>
        <dbReference type="ARBA" id="ARBA00004429"/>
    </source>
</evidence>
<keyword evidence="2 8" id="KW-0813">Transport</keyword>
<dbReference type="Pfam" id="PF00528">
    <property type="entry name" value="BPD_transp_1"/>
    <property type="match status" value="1"/>
</dbReference>
<protein>
    <submittedName>
        <fullName evidence="10">Putative spermidine/putrescine transport system permease protein</fullName>
    </submittedName>
</protein>
<name>A0A4V2QFU5_HYDET</name>
<evidence type="ECO:0000256" key="5">
    <source>
        <dbReference type="ARBA" id="ARBA00022692"/>
    </source>
</evidence>
<dbReference type="GO" id="GO:0055085">
    <property type="term" value="P:transmembrane transport"/>
    <property type="evidence" value="ECO:0007669"/>
    <property type="project" value="InterPro"/>
</dbReference>
<dbReference type="Proteomes" id="UP000295008">
    <property type="component" value="Unassembled WGS sequence"/>
</dbReference>
<feature type="transmembrane region" description="Helical" evidence="8">
    <location>
        <begin position="110"/>
        <end position="135"/>
    </location>
</feature>
<feature type="transmembrane region" description="Helical" evidence="8">
    <location>
        <begin position="147"/>
        <end position="170"/>
    </location>
</feature>
<gene>
    <name evidence="10" type="ORF">EDC14_1005169</name>
</gene>
<dbReference type="PANTHER" id="PTHR43357">
    <property type="entry name" value="INNER MEMBRANE ABC TRANSPORTER PERMEASE PROTEIN YDCV"/>
    <property type="match status" value="1"/>
</dbReference>
<evidence type="ECO:0000256" key="7">
    <source>
        <dbReference type="ARBA" id="ARBA00023136"/>
    </source>
</evidence>
<reference evidence="10 11" key="1">
    <citation type="submission" date="2019-03" db="EMBL/GenBank/DDBJ databases">
        <title>Genomic Encyclopedia of Type Strains, Phase IV (KMG-IV): sequencing the most valuable type-strain genomes for metagenomic binning, comparative biology and taxonomic classification.</title>
        <authorList>
            <person name="Goeker M."/>
        </authorList>
    </citation>
    <scope>NUCLEOTIDE SEQUENCE [LARGE SCALE GENOMIC DNA]</scope>
    <source>
        <strain evidence="10 11">LX-B</strain>
    </source>
</reference>
<dbReference type="InterPro" id="IPR035906">
    <property type="entry name" value="MetI-like_sf"/>
</dbReference>
<dbReference type="Gene3D" id="1.10.3720.10">
    <property type="entry name" value="MetI-like"/>
    <property type="match status" value="1"/>
</dbReference>
<comment type="subcellular location">
    <subcellularLocation>
        <location evidence="1">Cell inner membrane</location>
        <topology evidence="1">Multi-pass membrane protein</topology>
    </subcellularLocation>
    <subcellularLocation>
        <location evidence="8">Cell membrane</location>
        <topology evidence="8">Multi-pass membrane protein</topology>
    </subcellularLocation>
</comment>
<keyword evidence="6 8" id="KW-1133">Transmembrane helix</keyword>
<dbReference type="RefSeq" id="WP_132013453.1">
    <property type="nucleotide sequence ID" value="NZ_SLUN01000005.1"/>
</dbReference>
<evidence type="ECO:0000259" key="9">
    <source>
        <dbReference type="PROSITE" id="PS50928"/>
    </source>
</evidence>
<feature type="transmembrane region" description="Helical" evidence="8">
    <location>
        <begin position="21"/>
        <end position="43"/>
    </location>
</feature>
<dbReference type="CDD" id="cd06261">
    <property type="entry name" value="TM_PBP2"/>
    <property type="match status" value="1"/>
</dbReference>
<evidence type="ECO:0000256" key="3">
    <source>
        <dbReference type="ARBA" id="ARBA00022475"/>
    </source>
</evidence>
<feature type="transmembrane region" description="Helical" evidence="8">
    <location>
        <begin position="71"/>
        <end position="98"/>
    </location>
</feature>
<comment type="similarity">
    <text evidence="8">Belongs to the binding-protein-dependent transport system permease family.</text>
</comment>
<keyword evidence="5 8" id="KW-0812">Transmembrane</keyword>
<proteinExistence type="inferred from homology"/>
<dbReference type="AlphaFoldDB" id="A0A4V2QFU5"/>
<comment type="caution">
    <text evidence="10">The sequence shown here is derived from an EMBL/GenBank/DDBJ whole genome shotgun (WGS) entry which is preliminary data.</text>
</comment>
<evidence type="ECO:0000313" key="11">
    <source>
        <dbReference type="Proteomes" id="UP000295008"/>
    </source>
</evidence>
<evidence type="ECO:0000256" key="8">
    <source>
        <dbReference type="RuleBase" id="RU363032"/>
    </source>
</evidence>
<sequence length="280" mass="31347">MRWLDWKGFYHALGRKRFGEWLIFTAFLLFFFGPLVNLTMLAFSQDYLYPKFFPSALSLKWWQFVLSQQNLAGAMILSFIVAIVTTLASALICLPAAYAFARIDFPLRRFCYASFLLTNAFPKMGLYVTIGMLFYKLNLMGSFPGVIIIHLINTMMYMTWIPAGAFSSVHRQQEEAARDVGASPWQTFRHVTLPLAMPGIMVAAIFTFLTSLEEAQGTLLVGVPNVKTIPVVMYSVIFDYPAMAGAVFSIILVIPTVILLLLMRKSAGGKSLAQGLKGFN</sequence>
<keyword evidence="3" id="KW-1003">Cell membrane</keyword>
<evidence type="ECO:0000256" key="2">
    <source>
        <dbReference type="ARBA" id="ARBA00022448"/>
    </source>
</evidence>
<feature type="transmembrane region" description="Helical" evidence="8">
    <location>
        <begin position="232"/>
        <end position="262"/>
    </location>
</feature>
<dbReference type="SUPFAM" id="SSF161098">
    <property type="entry name" value="MetI-like"/>
    <property type="match status" value="1"/>
</dbReference>
<evidence type="ECO:0000256" key="4">
    <source>
        <dbReference type="ARBA" id="ARBA00022519"/>
    </source>
</evidence>
<dbReference type="PROSITE" id="PS50928">
    <property type="entry name" value="ABC_TM1"/>
    <property type="match status" value="1"/>
</dbReference>
<dbReference type="GO" id="GO:0005886">
    <property type="term" value="C:plasma membrane"/>
    <property type="evidence" value="ECO:0007669"/>
    <property type="project" value="UniProtKB-SubCell"/>
</dbReference>